<dbReference type="FunFam" id="3.10.250.10:FF:000016">
    <property type="entry name" value="Scavenger receptor cysteine-rich protein type 12"/>
    <property type="match status" value="1"/>
</dbReference>
<feature type="disulfide bond" evidence="20">
    <location>
        <begin position="499"/>
        <end position="509"/>
    </location>
</feature>
<evidence type="ECO:0000256" key="16">
    <source>
        <dbReference type="ARBA" id="ARBA00023157"/>
    </source>
</evidence>
<dbReference type="InterPro" id="IPR019828">
    <property type="entry name" value="Lysyl_oxidase_CS"/>
</dbReference>
<dbReference type="SUPFAM" id="SSF56487">
    <property type="entry name" value="SRCR-like"/>
    <property type="match status" value="4"/>
</dbReference>
<evidence type="ECO:0000313" key="24">
    <source>
        <dbReference type="Proteomes" id="UP000001307"/>
    </source>
</evidence>
<evidence type="ECO:0000256" key="10">
    <source>
        <dbReference type="ARBA" id="ARBA00022737"/>
    </source>
</evidence>
<keyword evidence="16 20" id="KW-1015">Disulfide bond</keyword>
<proteinExistence type="inferred from homology"/>
<keyword evidence="13" id="KW-0560">Oxidoreductase</keyword>
<dbReference type="PROSITE" id="PS00926">
    <property type="entry name" value="LYSYL_OXIDASE"/>
    <property type="match status" value="1"/>
</dbReference>
<feature type="disulfide bond" evidence="20">
    <location>
        <begin position="373"/>
        <end position="383"/>
    </location>
</feature>
<keyword evidence="17" id="KW-0325">Glycoprotein</keyword>
<evidence type="ECO:0000256" key="9">
    <source>
        <dbReference type="ARBA" id="ARBA00022729"/>
    </source>
</evidence>
<evidence type="ECO:0000256" key="17">
    <source>
        <dbReference type="ARBA" id="ARBA00023180"/>
    </source>
</evidence>
<evidence type="ECO:0000256" key="13">
    <source>
        <dbReference type="ARBA" id="ARBA00023002"/>
    </source>
</evidence>
<keyword evidence="24" id="KW-1185">Reference proteome</keyword>
<feature type="disulfide bond" evidence="20">
    <location>
        <begin position="96"/>
        <end position="106"/>
    </location>
</feature>
<evidence type="ECO:0000256" key="4">
    <source>
        <dbReference type="ARBA" id="ARBA00007492"/>
    </source>
</evidence>
<dbReference type="InterPro" id="IPR001695">
    <property type="entry name" value="Lysyl_oxidase"/>
</dbReference>
<accession>E4WYY4</accession>
<dbReference type="Pfam" id="PF01186">
    <property type="entry name" value="Lysyl_oxidase"/>
    <property type="match status" value="1"/>
</dbReference>
<keyword evidence="10" id="KW-0677">Repeat</keyword>
<keyword evidence="7" id="KW-0812">Transmembrane</keyword>
<feature type="domain" description="SRCR" evidence="22">
    <location>
        <begin position="160"/>
        <end position="273"/>
    </location>
</feature>
<dbReference type="Gene3D" id="3.10.250.10">
    <property type="entry name" value="SRCR-like domain"/>
    <property type="match status" value="4"/>
</dbReference>
<dbReference type="Pfam" id="PF00530">
    <property type="entry name" value="SRCR"/>
    <property type="match status" value="4"/>
</dbReference>
<keyword evidence="14" id="KW-0186">Copper</keyword>
<dbReference type="InterPro" id="IPR050912">
    <property type="entry name" value="LOX-like_protein"/>
</dbReference>
<dbReference type="SMART" id="SM00202">
    <property type="entry name" value="SR"/>
    <property type="match status" value="4"/>
</dbReference>
<dbReference type="GO" id="GO:0005615">
    <property type="term" value="C:extracellular space"/>
    <property type="evidence" value="ECO:0007669"/>
    <property type="project" value="TreeGrafter"/>
</dbReference>
<dbReference type="PANTHER" id="PTHR45817:SF4">
    <property type="entry name" value="LYSYL OXIDASE-LIKE-RELATED"/>
    <property type="match status" value="1"/>
</dbReference>
<gene>
    <name evidence="23" type="ORF">GSOID_T00013678001</name>
</gene>
<evidence type="ECO:0000256" key="8">
    <source>
        <dbReference type="ARBA" id="ARBA00022723"/>
    </source>
</evidence>
<reference evidence="23" key="1">
    <citation type="journal article" date="2010" name="Science">
        <title>Plasticity of animal genome architecture unmasked by rapid evolution of a pelagic tunicate.</title>
        <authorList>
            <person name="Denoeud F."/>
            <person name="Henriet S."/>
            <person name="Mungpakdee S."/>
            <person name="Aury J.M."/>
            <person name="Da Silva C."/>
            <person name="Brinkmann H."/>
            <person name="Mikhaleva J."/>
            <person name="Olsen L.C."/>
            <person name="Jubin C."/>
            <person name="Canestro C."/>
            <person name="Bouquet J.M."/>
            <person name="Danks G."/>
            <person name="Poulain J."/>
            <person name="Campsteijn C."/>
            <person name="Adamski M."/>
            <person name="Cross I."/>
            <person name="Yadetie F."/>
            <person name="Muffato M."/>
            <person name="Louis A."/>
            <person name="Butcher S."/>
            <person name="Tsagkogeorga G."/>
            <person name="Konrad A."/>
            <person name="Singh S."/>
            <person name="Jensen M.F."/>
            <person name="Cong E.H."/>
            <person name="Eikeseth-Otteraa H."/>
            <person name="Noel B."/>
            <person name="Anthouard V."/>
            <person name="Porcel B.M."/>
            <person name="Kachouri-Lafond R."/>
            <person name="Nishino A."/>
            <person name="Ugolini M."/>
            <person name="Chourrout P."/>
            <person name="Nishida H."/>
            <person name="Aasland R."/>
            <person name="Huzurbazar S."/>
            <person name="Westhof E."/>
            <person name="Delsuc F."/>
            <person name="Lehrach H."/>
            <person name="Reinhardt R."/>
            <person name="Weissenbach J."/>
            <person name="Roy S.W."/>
            <person name="Artiguenave F."/>
            <person name="Postlethwait J.H."/>
            <person name="Manak J.R."/>
            <person name="Thompson E.M."/>
            <person name="Jaillon O."/>
            <person name="Du Pasquier L."/>
            <person name="Boudinot P."/>
            <person name="Liberles D.A."/>
            <person name="Volff J.N."/>
            <person name="Philippe H."/>
            <person name="Lenhard B."/>
            <person name="Roest Crollius H."/>
            <person name="Wincker P."/>
            <person name="Chourrout D."/>
        </authorList>
    </citation>
    <scope>NUCLEOTIDE SEQUENCE [LARGE SCALE GENOMIC DNA]</scope>
</reference>
<comment type="caution">
    <text evidence="20">Lacks conserved residue(s) required for the propagation of feature annotation.</text>
</comment>
<dbReference type="OrthoDB" id="547291at2759"/>
<feature type="chain" id="PRO_5013243342" description="protein-lysine 6-oxidase" evidence="21">
    <location>
        <begin position="16"/>
        <end position="780"/>
    </location>
</feature>
<evidence type="ECO:0000313" key="23">
    <source>
        <dbReference type="EMBL" id="CBY22900.1"/>
    </source>
</evidence>
<dbReference type="AlphaFoldDB" id="E4WYY4"/>
<evidence type="ECO:0000256" key="15">
    <source>
        <dbReference type="ARBA" id="ARBA00023136"/>
    </source>
</evidence>
<evidence type="ECO:0000256" key="18">
    <source>
        <dbReference type="ARBA" id="ARBA00038869"/>
    </source>
</evidence>
<comment type="similarity">
    <text evidence="4">Belongs to the lysyl oxidase family.</text>
</comment>
<keyword evidence="5" id="KW-0886">LTQ</keyword>
<evidence type="ECO:0000256" key="3">
    <source>
        <dbReference type="ARBA" id="ARBA00004239"/>
    </source>
</evidence>
<name>E4WYY4_OIKDI</name>
<evidence type="ECO:0000256" key="19">
    <source>
        <dbReference type="ARBA" id="ARBA00047861"/>
    </source>
</evidence>
<dbReference type="PANTHER" id="PTHR45817">
    <property type="entry name" value="LYSYL OXIDASE-LIKE-RELATED"/>
    <property type="match status" value="1"/>
</dbReference>
<protein>
    <recommendedName>
        <fullName evidence="18">protein-lysine 6-oxidase</fullName>
        <ecNumber evidence="18">1.4.3.13</ecNumber>
    </recommendedName>
</protein>
<keyword evidence="12" id="KW-1133">Transmembrane helix</keyword>
<dbReference type="EMBL" id="FN653019">
    <property type="protein sequence ID" value="CBY22900.1"/>
    <property type="molecule type" value="Genomic_DNA"/>
</dbReference>
<dbReference type="InParanoid" id="E4WYY4"/>
<keyword evidence="11" id="KW-0801">TPQ</keyword>
<comment type="cofactor">
    <cofactor evidence="1">
        <name>Cu cation</name>
        <dbReference type="ChEBI" id="CHEBI:23378"/>
    </cofactor>
</comment>
<dbReference type="GO" id="GO:0016020">
    <property type="term" value="C:membrane"/>
    <property type="evidence" value="ECO:0007669"/>
    <property type="project" value="UniProtKB-SubCell"/>
</dbReference>
<feature type="domain" description="SRCR" evidence="22">
    <location>
        <begin position="304"/>
        <end position="414"/>
    </location>
</feature>
<dbReference type="PRINTS" id="PR00074">
    <property type="entry name" value="LYSYLOXIDASE"/>
</dbReference>
<dbReference type="InterPro" id="IPR001190">
    <property type="entry name" value="SRCR"/>
</dbReference>
<evidence type="ECO:0000256" key="21">
    <source>
        <dbReference type="SAM" id="SignalP"/>
    </source>
</evidence>
<dbReference type="PROSITE" id="PS00420">
    <property type="entry name" value="SRCR_1"/>
    <property type="match status" value="3"/>
</dbReference>
<dbReference type="Proteomes" id="UP000001307">
    <property type="component" value="Unassembled WGS sequence"/>
</dbReference>
<comment type="catalytic activity">
    <reaction evidence="19">
        <text>L-lysyl-[protein] + O2 + H2O = (S)-2-amino-6-oxohexanoyl-[protein] + H2O2 + NH4(+)</text>
        <dbReference type="Rhea" id="RHEA:24544"/>
        <dbReference type="Rhea" id="RHEA-COMP:9752"/>
        <dbReference type="Rhea" id="RHEA-COMP:12448"/>
        <dbReference type="ChEBI" id="CHEBI:15377"/>
        <dbReference type="ChEBI" id="CHEBI:15379"/>
        <dbReference type="ChEBI" id="CHEBI:16240"/>
        <dbReference type="ChEBI" id="CHEBI:28938"/>
        <dbReference type="ChEBI" id="CHEBI:29969"/>
        <dbReference type="ChEBI" id="CHEBI:131803"/>
        <dbReference type="EC" id="1.4.3.13"/>
    </reaction>
</comment>
<keyword evidence="9 21" id="KW-0732">Signal</keyword>
<dbReference type="GO" id="GO:0030199">
    <property type="term" value="P:collagen fibril organization"/>
    <property type="evidence" value="ECO:0007669"/>
    <property type="project" value="TreeGrafter"/>
</dbReference>
<dbReference type="PRINTS" id="PR00258">
    <property type="entry name" value="SPERACTRCPTR"/>
</dbReference>
<evidence type="ECO:0000256" key="6">
    <source>
        <dbReference type="ARBA" id="ARBA00022525"/>
    </source>
</evidence>
<keyword evidence="15" id="KW-0472">Membrane</keyword>
<feature type="domain" description="SRCR" evidence="22">
    <location>
        <begin position="426"/>
        <end position="531"/>
    </location>
</feature>
<evidence type="ECO:0000259" key="22">
    <source>
        <dbReference type="PROSITE" id="PS50287"/>
    </source>
</evidence>
<sequence>MRFILLFRTFTGSFAQRVTPEPKDLDVRLMDGPTGNEGRIEIFHEKEWGTVCDDSFSTELGHVFCRMAGYTGAIRYHHSARYGRGDGPIWIDEPSCSGSEMSVMNCTWTNKWGETDCEHHEDVSVECSPERIPGWDLLKLKNAQAVLENDDFKLRLKPLLRQRRNSVSEKGFITAGFLEHFSKDEDKWFRVCADDWSNENSKVACGQLGFSSFNGFDYASYTRGERLRRSQFGLKDVKCDGSENNIQWCSKTELGESQHRECKSREPVVLQCKPGRHYSDRIALTEQHVDNMFTRSRQPEGLNVRLKSGGNLGSGRVEVMINSEWGTVCHDGWSVLSANVICRQLGFGTAKHAFSNSEFGNGHGPVFWSNVNCTGHETNIFKCQKTELDIDISAYKLRMREKCNHGHDVSVICNTPKIEEKAELNLRLVNGRHLREGRVEVQVDRKWGALCSDDFTMANAIVICRQLGFGHPHQFIEDLSYWGASDDAEDSAVLTGLQCKGDEYHIEECDVTPFGKCGKKSKTPFTGIVCNERSADLIVDTVLLEQSLHINRRSTGQLQCAAEENCLSETAYLPEYHATQYWDPYRERMLLRFSTRVWNRGTADFLPKSARTNWDWHACHGHYHSMERFIDYDLMHVNRTKVAQGHKASFCLEDNDCEGGASRRYDCDNVGGGNQGISMGCADTYLYTLDCQWIDVTDVPPGEYLLRLHVNPEMNVSETDYYNNIAVCNIIYENSAGQLRLYAFNCHIPDDYEGRYISQFYTERAFVGRRTGYARGETRT</sequence>
<evidence type="ECO:0000256" key="5">
    <source>
        <dbReference type="ARBA" id="ARBA00022477"/>
    </source>
</evidence>
<dbReference type="EC" id="1.4.3.13" evidence="18"/>
<comment type="subcellular location">
    <subcellularLocation>
        <location evidence="2">Membrane</location>
        <topology evidence="2">Single-pass membrane protein</topology>
    </subcellularLocation>
    <subcellularLocation>
        <location evidence="3">Secreted</location>
        <location evidence="3">Extracellular space</location>
    </subcellularLocation>
</comment>
<dbReference type="FunFam" id="3.10.250.10:FF:000001">
    <property type="entry name" value="Lysyl oxidase 4 isoform X1"/>
    <property type="match status" value="2"/>
</dbReference>
<evidence type="ECO:0000256" key="20">
    <source>
        <dbReference type="PROSITE-ProRule" id="PRU00196"/>
    </source>
</evidence>
<organism evidence="23">
    <name type="scientific">Oikopleura dioica</name>
    <name type="common">Tunicate</name>
    <dbReference type="NCBI Taxonomy" id="34765"/>
    <lineage>
        <taxon>Eukaryota</taxon>
        <taxon>Metazoa</taxon>
        <taxon>Chordata</taxon>
        <taxon>Tunicata</taxon>
        <taxon>Appendicularia</taxon>
        <taxon>Copelata</taxon>
        <taxon>Oikopleuridae</taxon>
        <taxon>Oikopleura</taxon>
    </lineage>
</organism>
<evidence type="ECO:0000256" key="14">
    <source>
        <dbReference type="ARBA" id="ARBA00023008"/>
    </source>
</evidence>
<evidence type="ECO:0000256" key="12">
    <source>
        <dbReference type="ARBA" id="ARBA00022989"/>
    </source>
</evidence>
<dbReference type="GO" id="GO:0004720">
    <property type="term" value="F:protein-lysine 6-oxidase activity"/>
    <property type="evidence" value="ECO:0007669"/>
    <property type="project" value="UniProtKB-EC"/>
</dbReference>
<feature type="domain" description="SRCR" evidence="22">
    <location>
        <begin position="27"/>
        <end position="128"/>
    </location>
</feature>
<feature type="signal peptide" evidence="21">
    <location>
        <begin position="1"/>
        <end position="15"/>
    </location>
</feature>
<evidence type="ECO:0000256" key="7">
    <source>
        <dbReference type="ARBA" id="ARBA00022692"/>
    </source>
</evidence>
<keyword evidence="8" id="KW-0479">Metal-binding</keyword>
<evidence type="ECO:0000256" key="1">
    <source>
        <dbReference type="ARBA" id="ARBA00001935"/>
    </source>
</evidence>
<evidence type="ECO:0000256" key="2">
    <source>
        <dbReference type="ARBA" id="ARBA00004167"/>
    </source>
</evidence>
<evidence type="ECO:0000256" key="11">
    <source>
        <dbReference type="ARBA" id="ARBA00022772"/>
    </source>
</evidence>
<keyword evidence="6" id="KW-0964">Secreted</keyword>
<dbReference type="GO" id="GO:0005507">
    <property type="term" value="F:copper ion binding"/>
    <property type="evidence" value="ECO:0007669"/>
    <property type="project" value="InterPro"/>
</dbReference>
<dbReference type="PROSITE" id="PS50287">
    <property type="entry name" value="SRCR_2"/>
    <property type="match status" value="4"/>
</dbReference>
<feature type="disulfide bond" evidence="20">
    <location>
        <begin position="239"/>
        <end position="249"/>
    </location>
</feature>
<dbReference type="InterPro" id="IPR036772">
    <property type="entry name" value="SRCR-like_dom_sf"/>
</dbReference>